<dbReference type="GO" id="GO:0016887">
    <property type="term" value="F:ATP hydrolysis activity"/>
    <property type="evidence" value="ECO:0007669"/>
    <property type="project" value="InterPro"/>
</dbReference>
<dbReference type="SMART" id="SM00382">
    <property type="entry name" value="AAA"/>
    <property type="match status" value="1"/>
</dbReference>
<dbReference type="FunFam" id="3.40.50.300:FF:000221">
    <property type="entry name" value="Multidrug ABC transporter ATP-binding protein"/>
    <property type="match status" value="1"/>
</dbReference>
<dbReference type="KEGG" id="mgal:NCTC10186_00540"/>
<evidence type="ECO:0000256" key="5">
    <source>
        <dbReference type="ARBA" id="ARBA00022692"/>
    </source>
</evidence>
<feature type="transmembrane region" description="Helical" evidence="10">
    <location>
        <begin position="168"/>
        <end position="190"/>
    </location>
</feature>
<feature type="transmembrane region" description="Helical" evidence="10">
    <location>
        <begin position="64"/>
        <end position="89"/>
    </location>
</feature>
<organism evidence="13 14">
    <name type="scientific">Mycoplasmopsis gallopavonis</name>
    <dbReference type="NCBI Taxonomy" id="76629"/>
    <lineage>
        <taxon>Bacteria</taxon>
        <taxon>Bacillati</taxon>
        <taxon>Mycoplasmatota</taxon>
        <taxon>Mycoplasmoidales</taxon>
        <taxon>Metamycoplasmataceae</taxon>
        <taxon>Mycoplasmopsis</taxon>
    </lineage>
</organism>
<geneLocation type="plasmid" evidence="13 14">
    <name>2</name>
</geneLocation>
<dbReference type="Pfam" id="PF00664">
    <property type="entry name" value="ABC_membrane"/>
    <property type="match status" value="1"/>
</dbReference>
<evidence type="ECO:0000256" key="4">
    <source>
        <dbReference type="ARBA" id="ARBA00022475"/>
    </source>
</evidence>
<dbReference type="GO" id="GO:0005524">
    <property type="term" value="F:ATP binding"/>
    <property type="evidence" value="ECO:0007669"/>
    <property type="project" value="UniProtKB-KW"/>
</dbReference>
<keyword evidence="3" id="KW-0813">Transport</keyword>
<name>A0A449AZW9_9BACT</name>
<dbReference type="InterPro" id="IPR027417">
    <property type="entry name" value="P-loop_NTPase"/>
</dbReference>
<feature type="transmembrane region" description="Helical" evidence="10">
    <location>
        <begin position="21"/>
        <end position="44"/>
    </location>
</feature>
<feature type="transmembrane region" description="Helical" evidence="10">
    <location>
        <begin position="248"/>
        <end position="271"/>
    </location>
</feature>
<protein>
    <submittedName>
        <fullName evidence="13">ABC-type multidrug/protein/lipid transport system ATPase component</fullName>
        <ecNumber evidence="13">3.6.3.-</ecNumber>
    </submittedName>
</protein>
<dbReference type="SUPFAM" id="SSF52540">
    <property type="entry name" value="P-loop containing nucleoside triphosphate hydrolases"/>
    <property type="match status" value="1"/>
</dbReference>
<keyword evidence="13" id="KW-0614">Plasmid</keyword>
<evidence type="ECO:0000313" key="13">
    <source>
        <dbReference type="EMBL" id="VEU73051.1"/>
    </source>
</evidence>
<keyword evidence="8 10" id="KW-1133">Transmembrane helix</keyword>
<dbReference type="PROSITE" id="PS00211">
    <property type="entry name" value="ABC_TRANSPORTER_1"/>
    <property type="match status" value="1"/>
</dbReference>
<evidence type="ECO:0000256" key="3">
    <source>
        <dbReference type="ARBA" id="ARBA00022448"/>
    </source>
</evidence>
<dbReference type="RefSeq" id="WP_119572330.1">
    <property type="nucleotide sequence ID" value="NZ_LR215032.1"/>
</dbReference>
<dbReference type="PROSITE" id="PS50929">
    <property type="entry name" value="ABC_TM1F"/>
    <property type="match status" value="1"/>
</dbReference>
<dbReference type="InterPro" id="IPR003439">
    <property type="entry name" value="ABC_transporter-like_ATP-bd"/>
</dbReference>
<proteinExistence type="inferred from homology"/>
<dbReference type="InterPro" id="IPR011527">
    <property type="entry name" value="ABC1_TM_dom"/>
</dbReference>
<dbReference type="PANTHER" id="PTHR43394:SF1">
    <property type="entry name" value="ATP-BINDING CASSETTE SUB-FAMILY B MEMBER 10, MITOCHONDRIAL"/>
    <property type="match status" value="1"/>
</dbReference>
<evidence type="ECO:0000256" key="8">
    <source>
        <dbReference type="ARBA" id="ARBA00022989"/>
    </source>
</evidence>
<keyword evidence="13" id="KW-0378">Hydrolase</keyword>
<dbReference type="EC" id="3.6.3.-" evidence="13"/>
<dbReference type="Gene3D" id="1.20.1560.10">
    <property type="entry name" value="ABC transporter type 1, transmembrane domain"/>
    <property type="match status" value="1"/>
</dbReference>
<dbReference type="Gene3D" id="3.40.50.300">
    <property type="entry name" value="P-loop containing nucleotide triphosphate hydrolases"/>
    <property type="match status" value="1"/>
</dbReference>
<dbReference type="InterPro" id="IPR036640">
    <property type="entry name" value="ABC1_TM_sf"/>
</dbReference>
<dbReference type="Pfam" id="PF00005">
    <property type="entry name" value="ABC_tran"/>
    <property type="match status" value="1"/>
</dbReference>
<evidence type="ECO:0000259" key="11">
    <source>
        <dbReference type="PROSITE" id="PS50893"/>
    </source>
</evidence>
<evidence type="ECO:0000256" key="1">
    <source>
        <dbReference type="ARBA" id="ARBA00004651"/>
    </source>
</evidence>
<comment type="similarity">
    <text evidence="2">Belongs to the ABC transporter superfamily.</text>
</comment>
<dbReference type="InterPro" id="IPR039421">
    <property type="entry name" value="Type_1_exporter"/>
</dbReference>
<evidence type="ECO:0000313" key="14">
    <source>
        <dbReference type="Proteomes" id="UP000289862"/>
    </source>
</evidence>
<evidence type="ECO:0000256" key="9">
    <source>
        <dbReference type="ARBA" id="ARBA00023136"/>
    </source>
</evidence>
<dbReference type="InterPro" id="IPR017871">
    <property type="entry name" value="ABC_transporter-like_CS"/>
</dbReference>
<accession>A0A449AZW9</accession>
<reference evidence="13 14" key="1">
    <citation type="submission" date="2019-01" db="EMBL/GenBank/DDBJ databases">
        <authorList>
            <consortium name="Pathogen Informatics"/>
        </authorList>
    </citation>
    <scope>NUCLEOTIDE SEQUENCE [LARGE SCALE GENOMIC DNA]</scope>
    <source>
        <strain evidence="13 14">NCTC10186</strain>
        <plasmid evidence="14">2</plasmid>
    </source>
</reference>
<comment type="subcellular location">
    <subcellularLocation>
        <location evidence="1">Cell membrane</location>
        <topology evidence="1">Multi-pass membrane protein</topology>
    </subcellularLocation>
</comment>
<dbReference type="OrthoDB" id="383768at2"/>
<keyword evidence="14" id="KW-1185">Reference proteome</keyword>
<feature type="transmembrane region" description="Helical" evidence="10">
    <location>
        <begin position="291"/>
        <end position="312"/>
    </location>
</feature>
<dbReference type="SUPFAM" id="SSF90123">
    <property type="entry name" value="ABC transporter transmembrane region"/>
    <property type="match status" value="1"/>
</dbReference>
<dbReference type="AlphaFoldDB" id="A0A449AZW9"/>
<feature type="transmembrane region" description="Helical" evidence="10">
    <location>
        <begin position="145"/>
        <end position="162"/>
    </location>
</feature>
<evidence type="ECO:0000256" key="10">
    <source>
        <dbReference type="SAM" id="Phobius"/>
    </source>
</evidence>
<dbReference type="Proteomes" id="UP000289862">
    <property type="component" value="Plasmid 2"/>
</dbReference>
<dbReference type="InterPro" id="IPR003593">
    <property type="entry name" value="AAA+_ATPase"/>
</dbReference>
<dbReference type="CDD" id="cd18548">
    <property type="entry name" value="ABC_6TM_Tm287_like"/>
    <property type="match status" value="1"/>
</dbReference>
<keyword evidence="4" id="KW-1003">Cell membrane</keyword>
<keyword evidence="7" id="KW-0067">ATP-binding</keyword>
<dbReference type="PANTHER" id="PTHR43394">
    <property type="entry name" value="ATP-DEPENDENT PERMEASE MDL1, MITOCHONDRIAL"/>
    <property type="match status" value="1"/>
</dbReference>
<evidence type="ECO:0000256" key="2">
    <source>
        <dbReference type="ARBA" id="ARBA00005417"/>
    </source>
</evidence>
<dbReference type="GO" id="GO:0015421">
    <property type="term" value="F:ABC-type oligopeptide transporter activity"/>
    <property type="evidence" value="ECO:0007669"/>
    <property type="project" value="TreeGrafter"/>
</dbReference>
<keyword evidence="5 10" id="KW-0812">Transmembrane</keyword>
<gene>
    <name evidence="13" type="primary">mldB1_5</name>
    <name evidence="13" type="ORF">NCTC10186_00540</name>
</gene>
<evidence type="ECO:0000256" key="7">
    <source>
        <dbReference type="ARBA" id="ARBA00022840"/>
    </source>
</evidence>
<dbReference type="GO" id="GO:0005886">
    <property type="term" value="C:plasma membrane"/>
    <property type="evidence" value="ECO:0007669"/>
    <property type="project" value="UniProtKB-SubCell"/>
</dbReference>
<keyword evidence="9 10" id="KW-0472">Membrane</keyword>
<dbReference type="PROSITE" id="PS50893">
    <property type="entry name" value="ABC_TRANSPORTER_2"/>
    <property type="match status" value="1"/>
</dbReference>
<evidence type="ECO:0000259" key="12">
    <source>
        <dbReference type="PROSITE" id="PS50929"/>
    </source>
</evidence>
<sequence>MRNSQKLKDTTIFSQTRNYRIASLLSILFVIVEVICIIFIPRFTQDLLDKGIREGVSKQSSHYIWVYSGILFGLAMLSLLSGMASGYFASKASAGLAKNLRLRLFQKIQGFSFENYDQFSSGTLISRLTNDITNIQNSYMMVIRALIRNPFLMVGAIIMAFITSPKLAWILVVILIGLTIILMTIIIIAFPRFNKMLLGNDLINNKIKENIAGIKTIKTFVTEKQELQEFKATSERVKKLAIRAEKLVALNSPVMVGTIFISLFFIMLISINVIVKTKNQGEISIGILTSFISYMFQVLMSLMIASMVLITLTISKASAKRITEVLKTVSNIQNPNKPIYLVNEGKIEFKDVDFKYHTNKKRTLKNINLTINPGETIGLIGSTGSGKSSFVNLIPRLYDVTNGQILIDNKDVRDYDLFTLRDSVAIVLQKNTLFNGTIRENIKWGKEDATDLEIEEALKDASAYDFIFAKQGLDTLVEEKGANFSGGQKQRLCIARALIKKPKILILDDSTSAVDNQTDRKIRDTFNNKFKNTTKIIIAQRISSIQNADKIIVMQSGQVQAFDTHKNLLKTNEFYKHLYQEQSKEQND</sequence>
<feature type="domain" description="ABC transmembrane type-1" evidence="12">
    <location>
        <begin position="24"/>
        <end position="313"/>
    </location>
</feature>
<keyword evidence="6" id="KW-0547">Nucleotide-binding</keyword>
<evidence type="ECO:0000256" key="6">
    <source>
        <dbReference type="ARBA" id="ARBA00022741"/>
    </source>
</evidence>
<dbReference type="EMBL" id="LR215032">
    <property type="protein sequence ID" value="VEU73051.1"/>
    <property type="molecule type" value="Genomic_DNA"/>
</dbReference>
<feature type="domain" description="ABC transporter" evidence="11">
    <location>
        <begin position="347"/>
        <end position="581"/>
    </location>
</feature>